<comment type="caution">
    <text evidence="1">The sequence shown here is derived from an EMBL/GenBank/DDBJ whole genome shotgun (WGS) entry which is preliminary data.</text>
</comment>
<dbReference type="Proteomes" id="UP000294886">
    <property type="component" value="Unassembled WGS sequence"/>
</dbReference>
<reference evidence="1 2" key="1">
    <citation type="submission" date="2019-03" db="EMBL/GenBank/DDBJ databases">
        <title>Genomic Encyclopedia of Type Strains, Phase IV (KMG-IV): sequencing the most valuable type-strain genomes for metagenomic binning, comparative biology and taxonomic classification.</title>
        <authorList>
            <person name="Goeker M."/>
        </authorList>
    </citation>
    <scope>NUCLEOTIDE SEQUENCE [LARGE SCALE GENOMIC DNA]</scope>
    <source>
        <strain evidence="1 2">DSM 13054</strain>
    </source>
</reference>
<organism evidence="1 2">
    <name type="scientific">Caldanaerobacter subterraneus</name>
    <dbReference type="NCBI Taxonomy" id="911092"/>
    <lineage>
        <taxon>Bacteria</taxon>
        <taxon>Bacillati</taxon>
        <taxon>Bacillota</taxon>
        <taxon>Clostridia</taxon>
        <taxon>Thermoanaerobacterales</taxon>
        <taxon>Thermoanaerobacteraceae</taxon>
        <taxon>Caldanaerobacter</taxon>
    </lineage>
</organism>
<dbReference type="EMBL" id="SLWU01000007">
    <property type="protein sequence ID" value="TCO67569.1"/>
    <property type="molecule type" value="Genomic_DNA"/>
</dbReference>
<evidence type="ECO:0000313" key="2">
    <source>
        <dbReference type="Proteomes" id="UP000294886"/>
    </source>
</evidence>
<name>A0A4R2KBN5_9THEO</name>
<accession>A0A4R2KBN5</accession>
<proteinExistence type="predicted"/>
<sequence>MCINLNLLEKKDNSEHMSTILTGVMVTEKGREVRKDVMIPMPKPNYK</sequence>
<evidence type="ECO:0000313" key="1">
    <source>
        <dbReference type="EMBL" id="TCO67569.1"/>
    </source>
</evidence>
<dbReference type="AlphaFoldDB" id="A0A4R2KBN5"/>
<protein>
    <submittedName>
        <fullName evidence="1">Uncharacterized protein</fullName>
    </submittedName>
</protein>
<gene>
    <name evidence="1" type="ORF">EV203_107101</name>
</gene>